<reference evidence="2 3" key="1">
    <citation type="journal article" date="2018" name="Biotechnol. Adv.">
        <title>Improved genomic resources and new bioinformatic workflow for the carcinogenic parasite Clonorchis sinensis: Biotechnological implications.</title>
        <authorList>
            <person name="Wang D."/>
            <person name="Korhonen P.K."/>
            <person name="Gasser R.B."/>
            <person name="Young N.D."/>
        </authorList>
    </citation>
    <scope>NUCLEOTIDE SEQUENCE [LARGE SCALE GENOMIC DNA]</scope>
    <source>
        <strain evidence="2">Cs-k2</strain>
    </source>
</reference>
<evidence type="ECO:0000256" key="1">
    <source>
        <dbReference type="SAM" id="MobiDB-lite"/>
    </source>
</evidence>
<comment type="caution">
    <text evidence="2">The sequence shown here is derived from an EMBL/GenBank/DDBJ whole genome shotgun (WGS) entry which is preliminary data.</text>
</comment>
<accession>A0A3R7GNF5</accession>
<gene>
    <name evidence="2" type="ORF">CSKR_101599</name>
</gene>
<feature type="region of interest" description="Disordered" evidence="1">
    <location>
        <begin position="301"/>
        <end position="320"/>
    </location>
</feature>
<reference evidence="2 3" key="2">
    <citation type="journal article" date="2021" name="Genomics">
        <title>High-quality reference genome for Clonorchis sinensis.</title>
        <authorList>
            <person name="Young N.D."/>
            <person name="Stroehlein A.J."/>
            <person name="Kinkar L."/>
            <person name="Wang T."/>
            <person name="Sohn W.M."/>
            <person name="Chang B.C.H."/>
            <person name="Kaur P."/>
            <person name="Weisz D."/>
            <person name="Dudchenko O."/>
            <person name="Aiden E.L."/>
            <person name="Korhonen P.K."/>
            <person name="Gasser R.B."/>
        </authorList>
    </citation>
    <scope>NUCLEOTIDE SEQUENCE [LARGE SCALE GENOMIC DNA]</scope>
    <source>
        <strain evidence="2">Cs-k2</strain>
    </source>
</reference>
<dbReference type="Proteomes" id="UP000286415">
    <property type="component" value="Unassembled WGS sequence"/>
</dbReference>
<feature type="compositionally biased region" description="Polar residues" evidence="1">
    <location>
        <begin position="301"/>
        <end position="314"/>
    </location>
</feature>
<sequence length="361" mass="40023">MAQWLERELTDRKFRGTNPTSASGLPLSRFGQPDNIAALVFPSGGMAARHRKGVTAERFFKITFCGSCDCCCSTLSVPSCHAIRRKHEGWDIARLPKPRQGKSRGRGRVLNTELNIRNRSYIVNLSVTSIQHRAERKELCEADDHLQCGVHILTSVNCGVRGCESCPGFPDPRSYLVSSQFTGTYTTRWLKWLEREFNDRKVRGSKPTSASASRLPLSRLGQPDIIPALVLPSGGVAARHRKGITAEQFIRLSRQTNSSTTSIGPSASTRFPFGLTQSCASNLHIAGVKRIPNRAFRPEVSQSGREVSSSTSITRLKRKGERGQPCLTPLDVYGDPLFFVRLLHVDLPDMVERLAAEYQSV</sequence>
<dbReference type="OrthoDB" id="446168at2759"/>
<dbReference type="AlphaFoldDB" id="A0A3R7GNF5"/>
<evidence type="ECO:0000313" key="2">
    <source>
        <dbReference type="EMBL" id="KAG5444114.1"/>
    </source>
</evidence>
<dbReference type="InParanoid" id="A0A3R7GNF5"/>
<evidence type="ECO:0000313" key="3">
    <source>
        <dbReference type="Proteomes" id="UP000286415"/>
    </source>
</evidence>
<organism evidence="2 3">
    <name type="scientific">Clonorchis sinensis</name>
    <name type="common">Chinese liver fluke</name>
    <dbReference type="NCBI Taxonomy" id="79923"/>
    <lineage>
        <taxon>Eukaryota</taxon>
        <taxon>Metazoa</taxon>
        <taxon>Spiralia</taxon>
        <taxon>Lophotrochozoa</taxon>
        <taxon>Platyhelminthes</taxon>
        <taxon>Trematoda</taxon>
        <taxon>Digenea</taxon>
        <taxon>Opisthorchiida</taxon>
        <taxon>Opisthorchiata</taxon>
        <taxon>Opisthorchiidae</taxon>
        <taxon>Clonorchis</taxon>
    </lineage>
</organism>
<name>A0A3R7GNF5_CLOSI</name>
<keyword evidence="3" id="KW-1185">Reference proteome</keyword>
<proteinExistence type="predicted"/>
<dbReference type="EMBL" id="NIRI02000056">
    <property type="protein sequence ID" value="KAG5444114.1"/>
    <property type="molecule type" value="Genomic_DNA"/>
</dbReference>
<protein>
    <submittedName>
        <fullName evidence="2">Uncharacterized protein</fullName>
    </submittedName>
</protein>